<reference evidence="2 3" key="1">
    <citation type="submission" date="2020-08" db="EMBL/GenBank/DDBJ databases">
        <title>Genomic Encyclopedia of Type Strains, Phase III (KMG-III): the genomes of soil and plant-associated and newly described type strains.</title>
        <authorList>
            <person name="Whitman W."/>
        </authorList>
    </citation>
    <scope>NUCLEOTIDE SEQUENCE [LARGE SCALE GENOMIC DNA]</scope>
    <source>
        <strain evidence="2 3">CECT 8640</strain>
    </source>
</reference>
<gene>
    <name evidence="2" type="ORF">FHS29_004619</name>
</gene>
<keyword evidence="1" id="KW-0472">Membrane</keyword>
<evidence type="ECO:0000313" key="2">
    <source>
        <dbReference type="EMBL" id="MBB5958011.1"/>
    </source>
</evidence>
<evidence type="ECO:0000313" key="3">
    <source>
        <dbReference type="Proteomes" id="UP000547510"/>
    </source>
</evidence>
<name>A0A841CKG4_9PSEU</name>
<protein>
    <submittedName>
        <fullName evidence="2">Uncharacterized protein</fullName>
    </submittedName>
</protein>
<evidence type="ECO:0000256" key="1">
    <source>
        <dbReference type="SAM" id="Phobius"/>
    </source>
</evidence>
<keyword evidence="3" id="KW-1185">Reference proteome</keyword>
<organism evidence="2 3">
    <name type="scientific">Saccharothrix tamanrassetensis</name>
    <dbReference type="NCBI Taxonomy" id="1051531"/>
    <lineage>
        <taxon>Bacteria</taxon>
        <taxon>Bacillati</taxon>
        <taxon>Actinomycetota</taxon>
        <taxon>Actinomycetes</taxon>
        <taxon>Pseudonocardiales</taxon>
        <taxon>Pseudonocardiaceae</taxon>
        <taxon>Saccharothrix</taxon>
    </lineage>
</organism>
<dbReference type="Proteomes" id="UP000547510">
    <property type="component" value="Unassembled WGS sequence"/>
</dbReference>
<dbReference type="EMBL" id="JACHJN010000007">
    <property type="protein sequence ID" value="MBB5958011.1"/>
    <property type="molecule type" value="Genomic_DNA"/>
</dbReference>
<dbReference type="AlphaFoldDB" id="A0A841CKG4"/>
<comment type="caution">
    <text evidence="2">The sequence shown here is derived from an EMBL/GenBank/DDBJ whole genome shotgun (WGS) entry which is preliminary data.</text>
</comment>
<dbReference type="RefSeq" id="WP_184693619.1">
    <property type="nucleotide sequence ID" value="NZ_JACHJN010000007.1"/>
</dbReference>
<accession>A0A841CKG4</accession>
<proteinExistence type="predicted"/>
<keyword evidence="1" id="KW-1133">Transmembrane helix</keyword>
<keyword evidence="1" id="KW-0812">Transmembrane</keyword>
<sequence>MRALAWVFLLAGIAGTTAYVVRGLTSDHDTPWLNGLLSVPLVTVIVVPVMFSIARLTKGVSLSGGVHRTFRGAPLGIGRVTGVARTSLSVSDQPLMEIELEVDTPEGHTFRGRTRQVVDITELGAVRIGTTLPVRYLPDGRVTLATDAAPHEVQAAFDRVQLAKGLITPRQLHIAEHGTDAHAVVLSLVPTGEVRHDRSVVDLTLRVTRPDRTMFDLTRQRALPPSVIPQLQPGAVVRVRYLPHDESEVTVLTRLKP</sequence>
<feature type="transmembrane region" description="Helical" evidence="1">
    <location>
        <begin position="34"/>
        <end position="54"/>
    </location>
</feature>